<dbReference type="AlphaFoldDB" id="A0A371X808"/>
<dbReference type="HAMAP" id="MF_00028">
    <property type="entry name" value="CobQ"/>
    <property type="match status" value="1"/>
</dbReference>
<keyword evidence="4 7" id="KW-0169">Cobalamin biosynthesis</keyword>
<dbReference type="RefSeq" id="WP_116682219.1">
    <property type="nucleotide sequence ID" value="NZ_QURL01000002.1"/>
</dbReference>
<dbReference type="NCBIfam" id="TIGR00313">
    <property type="entry name" value="cobQ"/>
    <property type="match status" value="1"/>
</dbReference>
<proteinExistence type="inferred from homology"/>
<dbReference type="NCBIfam" id="NF001989">
    <property type="entry name" value="PRK00784.1"/>
    <property type="match status" value="1"/>
</dbReference>
<evidence type="ECO:0000256" key="2">
    <source>
        <dbReference type="ARBA" id="ARBA00006205"/>
    </source>
</evidence>
<dbReference type="PANTHER" id="PTHR21343">
    <property type="entry name" value="DETHIOBIOTIN SYNTHETASE"/>
    <property type="match status" value="1"/>
</dbReference>
<feature type="active site" description="Nucleophile" evidence="7">
    <location>
        <position position="342"/>
    </location>
</feature>
<dbReference type="PANTHER" id="PTHR21343:SF1">
    <property type="entry name" value="COBYRIC ACID SYNTHASE"/>
    <property type="match status" value="1"/>
</dbReference>
<protein>
    <recommendedName>
        <fullName evidence="3 7">Cobyric acid synthase</fullName>
    </recommendedName>
</protein>
<keyword evidence="5 7" id="KW-0315">Glutamine amidotransferase</keyword>
<evidence type="ECO:0000256" key="5">
    <source>
        <dbReference type="ARBA" id="ARBA00022962"/>
    </source>
</evidence>
<feature type="active site" evidence="7">
    <location>
        <position position="438"/>
    </location>
</feature>
<evidence type="ECO:0000256" key="6">
    <source>
        <dbReference type="ARBA" id="ARBA00025166"/>
    </source>
</evidence>
<dbReference type="Pfam" id="PF07685">
    <property type="entry name" value="GATase_3"/>
    <property type="match status" value="1"/>
</dbReference>
<evidence type="ECO:0000256" key="7">
    <source>
        <dbReference type="HAMAP-Rule" id="MF_00028"/>
    </source>
</evidence>
<dbReference type="InterPro" id="IPR033949">
    <property type="entry name" value="CobQ_GATase1"/>
</dbReference>
<dbReference type="InterPro" id="IPR004459">
    <property type="entry name" value="CobQ_synth"/>
</dbReference>
<dbReference type="InterPro" id="IPR027417">
    <property type="entry name" value="P-loop_NTPase"/>
</dbReference>
<evidence type="ECO:0000259" key="9">
    <source>
        <dbReference type="Pfam" id="PF07685"/>
    </source>
</evidence>
<name>A0A371X808_9HYPH</name>
<dbReference type="Gene3D" id="3.40.50.300">
    <property type="entry name" value="P-loop containing nucleotide triphosphate hydrolases"/>
    <property type="match status" value="1"/>
</dbReference>
<dbReference type="Proteomes" id="UP000264310">
    <property type="component" value="Unassembled WGS sequence"/>
</dbReference>
<comment type="similarity">
    <text evidence="2 7">Belongs to the CobB/CobQ family. CobQ subfamily.</text>
</comment>
<comment type="caution">
    <text evidence="10">The sequence shown here is derived from an EMBL/GenBank/DDBJ whole genome shotgun (WGS) entry which is preliminary data.</text>
</comment>
<dbReference type="InterPro" id="IPR029062">
    <property type="entry name" value="Class_I_gatase-like"/>
</dbReference>
<evidence type="ECO:0000256" key="1">
    <source>
        <dbReference type="ARBA" id="ARBA00004953"/>
    </source>
</evidence>
<dbReference type="OrthoDB" id="9808302at2"/>
<evidence type="ECO:0000256" key="3">
    <source>
        <dbReference type="ARBA" id="ARBA00019833"/>
    </source>
</evidence>
<gene>
    <name evidence="7" type="primary">cobQ</name>
    <name evidence="10" type="ORF">DYI37_05675</name>
</gene>
<evidence type="ECO:0000313" key="10">
    <source>
        <dbReference type="EMBL" id="RFC65321.1"/>
    </source>
</evidence>
<dbReference type="Pfam" id="PF01656">
    <property type="entry name" value="CbiA"/>
    <property type="match status" value="1"/>
</dbReference>
<accession>A0A371X808</accession>
<dbReference type="SUPFAM" id="SSF52540">
    <property type="entry name" value="P-loop containing nucleoside triphosphate hydrolases"/>
    <property type="match status" value="1"/>
</dbReference>
<feature type="domain" description="CobB/CobQ-like glutamine amidotransferase" evidence="9">
    <location>
        <begin position="263"/>
        <end position="445"/>
    </location>
</feature>
<dbReference type="InterPro" id="IPR011698">
    <property type="entry name" value="GATase_3"/>
</dbReference>
<dbReference type="GO" id="GO:0003824">
    <property type="term" value="F:catalytic activity"/>
    <property type="evidence" value="ECO:0007669"/>
    <property type="project" value="InterPro"/>
</dbReference>
<comment type="pathway">
    <text evidence="1 7">Cofactor biosynthesis; adenosylcobalamin biosynthesis.</text>
</comment>
<sequence length="495" mass="52413">MSKPAAIMLQGTGSDVGKSVLVAGLCRLFTRRGLAVRPFKPQNMSNNAAVARIPDTAEFGEIGRAQWLQALACRTPASVLMNPVLLKPQSETGSQIVLAGKMAGTAGGRDYQSLKGRFLSTVLESFERLGEEADLVIVEGAGSPAEINLRANDIANMGFATAAKVPVVLVGDIDRGGVIASLVGTHTILSDEDRAMIAGFLINKFRGDVSLFDEGLTAIERFTGWSSLGVVPHLAAASRLPAEDSVALERLAQAEARPGDLVVAVPRLGRIANFDDCDPLAHEPGVSLVFVAPGDPIPAEARLVLIPGSKSTIADLAAFHRNGWDRDLERHLARGGHVAGLCGGYQMLGRSIADPDGIEGEIRYAEGLGLLDVETVLAPTKTVREGIARDLEGRPLQGYEIHLGETTGPDRERPVCVLGGTPEGARRADGRVFGTYLHGIFANDGFRRETLRALGHEVSGASYREGIETALDAIAEALETVVDCDALLAIARRRG</sequence>
<dbReference type="Gene3D" id="3.40.50.880">
    <property type="match status" value="1"/>
</dbReference>
<dbReference type="GO" id="GO:0015420">
    <property type="term" value="F:ABC-type vitamin B12 transporter activity"/>
    <property type="evidence" value="ECO:0007669"/>
    <property type="project" value="UniProtKB-UniRule"/>
</dbReference>
<dbReference type="CDD" id="cd01750">
    <property type="entry name" value="GATase1_CobQ"/>
    <property type="match status" value="1"/>
</dbReference>
<reference evidence="10 11" key="1">
    <citation type="submission" date="2018-08" db="EMBL/GenBank/DDBJ databases">
        <title>Fulvimarina sp. 85, whole genome shotgun sequence.</title>
        <authorList>
            <person name="Tuo L."/>
        </authorList>
    </citation>
    <scope>NUCLEOTIDE SEQUENCE [LARGE SCALE GENOMIC DNA]</scope>
    <source>
        <strain evidence="10 11">85</strain>
    </source>
</reference>
<keyword evidence="11" id="KW-1185">Reference proteome</keyword>
<dbReference type="UniPathway" id="UPA00148"/>
<organism evidence="10 11">
    <name type="scientific">Fulvimarina endophytica</name>
    <dbReference type="NCBI Taxonomy" id="2293836"/>
    <lineage>
        <taxon>Bacteria</taxon>
        <taxon>Pseudomonadati</taxon>
        <taxon>Pseudomonadota</taxon>
        <taxon>Alphaproteobacteria</taxon>
        <taxon>Hyphomicrobiales</taxon>
        <taxon>Aurantimonadaceae</taxon>
        <taxon>Fulvimarina</taxon>
    </lineage>
</organism>
<dbReference type="PROSITE" id="PS51274">
    <property type="entry name" value="GATASE_COBBQ"/>
    <property type="match status" value="1"/>
</dbReference>
<dbReference type="CDD" id="cd05389">
    <property type="entry name" value="CobQ_N"/>
    <property type="match status" value="1"/>
</dbReference>
<dbReference type="InterPro" id="IPR047045">
    <property type="entry name" value="CobQ_N"/>
</dbReference>
<feature type="domain" description="CobQ/CobB/MinD/ParA nucleotide binding" evidence="8">
    <location>
        <begin position="7"/>
        <end position="244"/>
    </location>
</feature>
<dbReference type="InterPro" id="IPR002586">
    <property type="entry name" value="CobQ/CobB/MinD/ParA_Nub-bd_dom"/>
</dbReference>
<evidence type="ECO:0000313" key="11">
    <source>
        <dbReference type="Proteomes" id="UP000264310"/>
    </source>
</evidence>
<comment type="function">
    <text evidence="6 7">Catalyzes amidations at positions B, D, E, and G on adenosylcobyrinic A,C-diamide. NH(2) groups are provided by glutamine, and one molecule of ATP is hydrogenolyzed for each amidation.</text>
</comment>
<dbReference type="SUPFAM" id="SSF52317">
    <property type="entry name" value="Class I glutamine amidotransferase-like"/>
    <property type="match status" value="1"/>
</dbReference>
<dbReference type="EMBL" id="QURL01000002">
    <property type="protein sequence ID" value="RFC65321.1"/>
    <property type="molecule type" value="Genomic_DNA"/>
</dbReference>
<evidence type="ECO:0000256" key="4">
    <source>
        <dbReference type="ARBA" id="ARBA00022573"/>
    </source>
</evidence>
<evidence type="ECO:0000259" key="8">
    <source>
        <dbReference type="Pfam" id="PF01656"/>
    </source>
</evidence>
<dbReference type="GO" id="GO:0009236">
    <property type="term" value="P:cobalamin biosynthetic process"/>
    <property type="evidence" value="ECO:0007669"/>
    <property type="project" value="UniProtKB-UniRule"/>
</dbReference>